<organism evidence="2 3">
    <name type="scientific">Cyclotella cryptica</name>
    <dbReference type="NCBI Taxonomy" id="29204"/>
    <lineage>
        <taxon>Eukaryota</taxon>
        <taxon>Sar</taxon>
        <taxon>Stramenopiles</taxon>
        <taxon>Ochrophyta</taxon>
        <taxon>Bacillariophyta</taxon>
        <taxon>Coscinodiscophyceae</taxon>
        <taxon>Thalassiosirophycidae</taxon>
        <taxon>Stephanodiscales</taxon>
        <taxon>Stephanodiscaceae</taxon>
        <taxon>Cyclotella</taxon>
    </lineage>
</organism>
<feature type="region of interest" description="Disordered" evidence="1">
    <location>
        <begin position="151"/>
        <end position="179"/>
    </location>
</feature>
<feature type="compositionally biased region" description="Polar residues" evidence="1">
    <location>
        <begin position="96"/>
        <end position="106"/>
    </location>
</feature>
<evidence type="ECO:0000313" key="3">
    <source>
        <dbReference type="Proteomes" id="UP001516023"/>
    </source>
</evidence>
<dbReference type="EMBL" id="JABMIG020000192">
    <property type="protein sequence ID" value="KAL3786547.1"/>
    <property type="molecule type" value="Genomic_DNA"/>
</dbReference>
<evidence type="ECO:0000313" key="2">
    <source>
        <dbReference type="EMBL" id="KAL3786547.1"/>
    </source>
</evidence>
<protein>
    <submittedName>
        <fullName evidence="2">Uncharacterized protein</fullName>
    </submittedName>
</protein>
<comment type="caution">
    <text evidence="2">The sequence shown here is derived from an EMBL/GenBank/DDBJ whole genome shotgun (WGS) entry which is preliminary data.</text>
</comment>
<dbReference type="AlphaFoldDB" id="A0ABD3PF84"/>
<gene>
    <name evidence="2" type="ORF">HJC23_006797</name>
</gene>
<accession>A0ABD3PF84</accession>
<dbReference type="Proteomes" id="UP001516023">
    <property type="component" value="Unassembled WGS sequence"/>
</dbReference>
<reference evidence="2 3" key="1">
    <citation type="journal article" date="2020" name="G3 (Bethesda)">
        <title>Improved Reference Genome for Cyclotella cryptica CCMP332, a Model for Cell Wall Morphogenesis, Salinity Adaptation, and Lipid Production in Diatoms (Bacillariophyta).</title>
        <authorList>
            <person name="Roberts W.R."/>
            <person name="Downey K.M."/>
            <person name="Ruck E.C."/>
            <person name="Traller J.C."/>
            <person name="Alverson A.J."/>
        </authorList>
    </citation>
    <scope>NUCLEOTIDE SEQUENCE [LARGE SCALE GENOMIC DNA]</scope>
    <source>
        <strain evidence="2 3">CCMP332</strain>
    </source>
</reference>
<feature type="region of interest" description="Disordered" evidence="1">
    <location>
        <begin position="96"/>
        <end position="133"/>
    </location>
</feature>
<name>A0ABD3PF84_9STRA</name>
<sequence>MSLPPRQHEQQQAFLRQANILRKNLNAWDGMLHSARGEDWPSMLGRLNAAFNQTGNLDQAIEDAAEHFVYVPQKSTINAQDIAFFLSTRLVTAASGENSNEENATGDTGAENGEGEKSEASSNLFGGEESAKRLRKYETQTAELAAEFEEGMSEVPPGSAAMLCDGNSFDNNQWRRDLT</sequence>
<evidence type="ECO:0000256" key="1">
    <source>
        <dbReference type="SAM" id="MobiDB-lite"/>
    </source>
</evidence>
<proteinExistence type="predicted"/>
<keyword evidence="3" id="KW-1185">Reference proteome</keyword>